<proteinExistence type="predicted"/>
<gene>
    <name evidence="1" type="ORF">K469DRAFT_262032</name>
</gene>
<name>A0A6A6DUJ1_9PEZI</name>
<organism evidence="1 2">
    <name type="scientific">Zopfia rhizophila CBS 207.26</name>
    <dbReference type="NCBI Taxonomy" id="1314779"/>
    <lineage>
        <taxon>Eukaryota</taxon>
        <taxon>Fungi</taxon>
        <taxon>Dikarya</taxon>
        <taxon>Ascomycota</taxon>
        <taxon>Pezizomycotina</taxon>
        <taxon>Dothideomycetes</taxon>
        <taxon>Dothideomycetes incertae sedis</taxon>
        <taxon>Zopfiaceae</taxon>
        <taxon>Zopfia</taxon>
    </lineage>
</organism>
<reference evidence="1" key="1">
    <citation type="journal article" date="2020" name="Stud. Mycol.">
        <title>101 Dothideomycetes genomes: a test case for predicting lifestyles and emergence of pathogens.</title>
        <authorList>
            <person name="Haridas S."/>
            <person name="Albert R."/>
            <person name="Binder M."/>
            <person name="Bloem J."/>
            <person name="Labutti K."/>
            <person name="Salamov A."/>
            <person name="Andreopoulos B."/>
            <person name="Baker S."/>
            <person name="Barry K."/>
            <person name="Bills G."/>
            <person name="Bluhm B."/>
            <person name="Cannon C."/>
            <person name="Castanera R."/>
            <person name="Culley D."/>
            <person name="Daum C."/>
            <person name="Ezra D."/>
            <person name="Gonzalez J."/>
            <person name="Henrissat B."/>
            <person name="Kuo A."/>
            <person name="Liang C."/>
            <person name="Lipzen A."/>
            <person name="Lutzoni F."/>
            <person name="Magnuson J."/>
            <person name="Mondo S."/>
            <person name="Nolan M."/>
            <person name="Ohm R."/>
            <person name="Pangilinan J."/>
            <person name="Park H.-J."/>
            <person name="Ramirez L."/>
            <person name="Alfaro M."/>
            <person name="Sun H."/>
            <person name="Tritt A."/>
            <person name="Yoshinaga Y."/>
            <person name="Zwiers L.-H."/>
            <person name="Turgeon B."/>
            <person name="Goodwin S."/>
            <person name="Spatafora J."/>
            <person name="Crous P."/>
            <person name="Grigoriev I."/>
        </authorList>
    </citation>
    <scope>NUCLEOTIDE SEQUENCE</scope>
    <source>
        <strain evidence="1">CBS 207.26</strain>
    </source>
</reference>
<dbReference type="OrthoDB" id="654211at2759"/>
<evidence type="ECO:0008006" key="3">
    <source>
        <dbReference type="Google" id="ProtNLM"/>
    </source>
</evidence>
<evidence type="ECO:0000313" key="1">
    <source>
        <dbReference type="EMBL" id="KAF2181346.1"/>
    </source>
</evidence>
<protein>
    <recommendedName>
        <fullName evidence="3">Transcription factor domain-containing protein</fullName>
    </recommendedName>
</protein>
<dbReference type="AlphaFoldDB" id="A0A6A6DUJ1"/>
<dbReference type="EMBL" id="ML994653">
    <property type="protein sequence ID" value="KAF2181346.1"/>
    <property type="molecule type" value="Genomic_DNA"/>
</dbReference>
<dbReference type="Proteomes" id="UP000800200">
    <property type="component" value="Unassembled WGS sequence"/>
</dbReference>
<evidence type="ECO:0000313" key="2">
    <source>
        <dbReference type="Proteomes" id="UP000800200"/>
    </source>
</evidence>
<accession>A0A6A6DUJ1</accession>
<sequence length="194" mass="22192">MVLLELAADLITPETCYQAESAEECFVALKAWREALRPVENMTISSAVQRICCAETTPDIERAFSRLSVLNMFTIVSALYAMTFRVETSLFDKGEGALIQTGLRHWRKLWPSPYRDDELAKMGLDADRTRWKRVGFMRYAPEFWLLTHLVLDRTRSKESEGARANNVDVECEDMDMAELDALITEFQGLKAIQT</sequence>
<keyword evidence="2" id="KW-1185">Reference proteome</keyword>